<dbReference type="RefSeq" id="WP_209636285.1">
    <property type="nucleotide sequence ID" value="NZ_JAGINW010000001.1"/>
</dbReference>
<gene>
    <name evidence="3" type="ORF">JOF56_001807</name>
</gene>
<dbReference type="Proteomes" id="UP001519332">
    <property type="component" value="Unassembled WGS sequence"/>
</dbReference>
<keyword evidence="2" id="KW-0732">Signal</keyword>
<organism evidence="3 4">
    <name type="scientific">Kibdelosporangium banguiense</name>
    <dbReference type="NCBI Taxonomy" id="1365924"/>
    <lineage>
        <taxon>Bacteria</taxon>
        <taxon>Bacillati</taxon>
        <taxon>Actinomycetota</taxon>
        <taxon>Actinomycetes</taxon>
        <taxon>Pseudonocardiales</taxon>
        <taxon>Pseudonocardiaceae</taxon>
        <taxon>Kibdelosporangium</taxon>
    </lineage>
</organism>
<evidence type="ECO:0000313" key="3">
    <source>
        <dbReference type="EMBL" id="MBP2321422.1"/>
    </source>
</evidence>
<protein>
    <recommendedName>
        <fullName evidence="5">Small secreted protein</fullName>
    </recommendedName>
</protein>
<dbReference type="EMBL" id="JAGINW010000001">
    <property type="protein sequence ID" value="MBP2321422.1"/>
    <property type="molecule type" value="Genomic_DNA"/>
</dbReference>
<proteinExistence type="predicted"/>
<evidence type="ECO:0000256" key="2">
    <source>
        <dbReference type="SAM" id="SignalP"/>
    </source>
</evidence>
<keyword evidence="4" id="KW-1185">Reference proteome</keyword>
<comment type="caution">
    <text evidence="3">The sequence shown here is derived from an EMBL/GenBank/DDBJ whole genome shotgun (WGS) entry which is preliminary data.</text>
</comment>
<evidence type="ECO:0008006" key="5">
    <source>
        <dbReference type="Google" id="ProtNLM"/>
    </source>
</evidence>
<feature type="region of interest" description="Disordered" evidence="1">
    <location>
        <begin position="20"/>
        <end position="76"/>
    </location>
</feature>
<evidence type="ECO:0000256" key="1">
    <source>
        <dbReference type="SAM" id="MobiDB-lite"/>
    </source>
</evidence>
<sequence length="214" mass="21643">MSRRLTFIAAAALGATLTLAGCSSSDSGQPQNANQGTPSGGSSPGSRGSGPAGGSGGTTPPPPPPAPSNGDPVKWVDNLCAPISDFTKSLAGRMGDLATATDQAQMQTKLGQFLDDLAGGLGGTVDRLKQLEPSPVKGGDDVKGKIIEAYGKSQQALRDAGAKMKAGDQDAAGQVMQSLGDETAKMVDPFKDNDTAELRDAMTKAPRCKDIPSG</sequence>
<accession>A0ABS4TAH9</accession>
<dbReference type="PROSITE" id="PS51257">
    <property type="entry name" value="PROKAR_LIPOPROTEIN"/>
    <property type="match status" value="1"/>
</dbReference>
<name>A0ABS4TAH9_9PSEU</name>
<feature type="compositionally biased region" description="Polar residues" evidence="1">
    <location>
        <begin position="22"/>
        <end position="35"/>
    </location>
</feature>
<reference evidence="3 4" key="1">
    <citation type="submission" date="2021-03" db="EMBL/GenBank/DDBJ databases">
        <title>Sequencing the genomes of 1000 actinobacteria strains.</title>
        <authorList>
            <person name="Klenk H.-P."/>
        </authorList>
    </citation>
    <scope>NUCLEOTIDE SEQUENCE [LARGE SCALE GENOMIC DNA]</scope>
    <source>
        <strain evidence="3 4">DSM 46670</strain>
    </source>
</reference>
<feature type="signal peptide" evidence="2">
    <location>
        <begin position="1"/>
        <end position="20"/>
    </location>
</feature>
<evidence type="ECO:0000313" key="4">
    <source>
        <dbReference type="Proteomes" id="UP001519332"/>
    </source>
</evidence>
<feature type="compositionally biased region" description="Gly residues" evidence="1">
    <location>
        <begin position="38"/>
        <end position="57"/>
    </location>
</feature>
<feature type="chain" id="PRO_5045953853" description="Small secreted protein" evidence="2">
    <location>
        <begin position="21"/>
        <end position="214"/>
    </location>
</feature>